<gene>
    <name evidence="9" type="primary">LOC106459480</name>
</gene>
<dbReference type="RefSeq" id="XP_013774558.1">
    <property type="nucleotide sequence ID" value="XM_013919104.2"/>
</dbReference>
<keyword evidence="3 5" id="KW-0808">Transferase</keyword>
<evidence type="ECO:0000256" key="5">
    <source>
        <dbReference type="RuleBase" id="RU361267"/>
    </source>
</evidence>
<reference evidence="9" key="1">
    <citation type="submission" date="2025-08" db="UniProtKB">
        <authorList>
            <consortium name="RefSeq"/>
        </authorList>
    </citation>
    <scope>IDENTIFICATION</scope>
    <source>
        <tissue evidence="9">Muscle</tissue>
    </source>
</reference>
<feature type="transmembrane region" description="Helical" evidence="6">
    <location>
        <begin position="6"/>
        <end position="24"/>
    </location>
</feature>
<comment type="similarity">
    <text evidence="2 5">Belongs to the 1-acyl-sn-glycerol-3-phosphate acyltransferase family.</text>
</comment>
<comment type="domain">
    <text evidence="5">The HXXXXD motif is essential for acyltransferase activity and may constitute the binding site for the phosphate moiety of the glycerol-3-phosphate.</text>
</comment>
<evidence type="ECO:0000256" key="6">
    <source>
        <dbReference type="SAM" id="Phobius"/>
    </source>
</evidence>
<dbReference type="InterPro" id="IPR002123">
    <property type="entry name" value="Plipid/glycerol_acylTrfase"/>
</dbReference>
<evidence type="ECO:0000256" key="4">
    <source>
        <dbReference type="ARBA" id="ARBA00023315"/>
    </source>
</evidence>
<proteinExistence type="inferred from homology"/>
<evidence type="ECO:0000313" key="8">
    <source>
        <dbReference type="Proteomes" id="UP000694941"/>
    </source>
</evidence>
<keyword evidence="8" id="KW-1185">Reference proteome</keyword>
<dbReference type="Proteomes" id="UP000694941">
    <property type="component" value="Unplaced"/>
</dbReference>
<dbReference type="EC" id="2.3.1.51" evidence="5"/>
<dbReference type="InterPro" id="IPR004552">
    <property type="entry name" value="AGP_acyltrans"/>
</dbReference>
<feature type="transmembrane region" description="Helical" evidence="6">
    <location>
        <begin position="31"/>
        <end position="50"/>
    </location>
</feature>
<keyword evidence="5" id="KW-0443">Lipid metabolism</keyword>
<evidence type="ECO:0000256" key="3">
    <source>
        <dbReference type="ARBA" id="ARBA00022679"/>
    </source>
</evidence>
<keyword evidence="6" id="KW-1133">Transmembrane helix</keyword>
<keyword evidence="6" id="KW-0812">Transmembrane</keyword>
<dbReference type="GeneID" id="106459480"/>
<name>A0ABM1B4D0_LIMPO</name>
<organism evidence="8 9">
    <name type="scientific">Limulus polyphemus</name>
    <name type="common">Atlantic horseshoe crab</name>
    <dbReference type="NCBI Taxonomy" id="6850"/>
    <lineage>
        <taxon>Eukaryota</taxon>
        <taxon>Metazoa</taxon>
        <taxon>Ecdysozoa</taxon>
        <taxon>Arthropoda</taxon>
        <taxon>Chelicerata</taxon>
        <taxon>Merostomata</taxon>
        <taxon>Xiphosura</taxon>
        <taxon>Limulidae</taxon>
        <taxon>Limulus</taxon>
    </lineage>
</organism>
<dbReference type="PANTHER" id="PTHR10434:SF11">
    <property type="entry name" value="1-ACYL-SN-GLYCEROL-3-PHOSPHATE ACYLTRANSFERASE"/>
    <property type="match status" value="1"/>
</dbReference>
<dbReference type="CDD" id="cd07989">
    <property type="entry name" value="LPLAT_AGPAT-like"/>
    <property type="match status" value="1"/>
</dbReference>
<keyword evidence="5" id="KW-1208">Phospholipid metabolism</keyword>
<dbReference type="SUPFAM" id="SSF69593">
    <property type="entry name" value="Glycerol-3-phosphate (1)-acyltransferase"/>
    <property type="match status" value="1"/>
</dbReference>
<keyword evidence="5" id="KW-0594">Phospholipid biosynthesis</keyword>
<dbReference type="NCBIfam" id="TIGR00530">
    <property type="entry name" value="AGP_acyltrn"/>
    <property type="match status" value="1"/>
</dbReference>
<keyword evidence="5" id="KW-0444">Lipid biosynthesis</keyword>
<comment type="pathway">
    <text evidence="1">Phospholipid metabolism; CDP-diacylglycerol biosynthesis; CDP-diacylglycerol from sn-glycerol 3-phosphate: step 2/3.</text>
</comment>
<keyword evidence="6" id="KW-0472">Membrane</keyword>
<accession>A0ABM1B4D0</accession>
<feature type="domain" description="Phospholipid/glycerol acyltransferase" evidence="7">
    <location>
        <begin position="91"/>
        <end position="208"/>
    </location>
</feature>
<evidence type="ECO:0000256" key="1">
    <source>
        <dbReference type="ARBA" id="ARBA00004728"/>
    </source>
</evidence>
<comment type="catalytic activity">
    <reaction evidence="5">
        <text>a 1-acyl-sn-glycero-3-phosphate + an acyl-CoA = a 1,2-diacyl-sn-glycero-3-phosphate + CoA</text>
        <dbReference type="Rhea" id="RHEA:19709"/>
        <dbReference type="ChEBI" id="CHEBI:57287"/>
        <dbReference type="ChEBI" id="CHEBI:57970"/>
        <dbReference type="ChEBI" id="CHEBI:58342"/>
        <dbReference type="ChEBI" id="CHEBI:58608"/>
        <dbReference type="EC" id="2.3.1.51"/>
    </reaction>
</comment>
<evidence type="ECO:0000259" key="7">
    <source>
        <dbReference type="SMART" id="SM00563"/>
    </source>
</evidence>
<dbReference type="Pfam" id="PF01553">
    <property type="entry name" value="Acyltransferase"/>
    <property type="match status" value="1"/>
</dbReference>
<protein>
    <recommendedName>
        <fullName evidence="5">1-acyl-sn-glycerol-3-phosphate acyltransferase</fullName>
        <ecNumber evidence="5">2.3.1.51</ecNumber>
    </recommendedName>
</protein>
<dbReference type="SMART" id="SM00563">
    <property type="entry name" value="PlsC"/>
    <property type="match status" value="1"/>
</dbReference>
<sequence length="278" mass="31777">MELLVFVLFSFLLLHLFCCISSTFKFYTKLVCYYLVLIIVPSVTIPLSIFRPGDPKNILYNSWVVHHIVVPLFGVNWKVRNEERLKTKEPCILVCNHQSSLDILGMMYIWPLLSPCIAVLKRELLFTGPFGIVSWLAGFIFLDRCNSEDARNTLNTKVKEVKEKRVKMWIFPEGTRNDNSTLLPFKKGAFHIAVQAQVPIIPVVFSSYSSFYKVCEKKFDTGTVVVNILPPVYTDGLTTQDIPELMKNVRSSMLNVLTLGANYNPTKEYVKHIDIAES</sequence>
<keyword evidence="4 5" id="KW-0012">Acyltransferase</keyword>
<evidence type="ECO:0000256" key="2">
    <source>
        <dbReference type="ARBA" id="ARBA00008655"/>
    </source>
</evidence>
<evidence type="ECO:0000313" key="9">
    <source>
        <dbReference type="RefSeq" id="XP_013774558.1"/>
    </source>
</evidence>
<dbReference type="PANTHER" id="PTHR10434">
    <property type="entry name" value="1-ACYL-SN-GLYCEROL-3-PHOSPHATE ACYLTRANSFERASE"/>
    <property type="match status" value="1"/>
</dbReference>